<proteinExistence type="predicted"/>
<keyword evidence="2" id="KW-1185">Reference proteome</keyword>
<dbReference type="Proteomes" id="UP000199323">
    <property type="component" value="Unassembled WGS sequence"/>
</dbReference>
<name>A0A1I2LAK3_9ACTN</name>
<dbReference type="EMBL" id="FONG01000027">
    <property type="protein sequence ID" value="SFF75510.1"/>
    <property type="molecule type" value="Genomic_DNA"/>
</dbReference>
<gene>
    <name evidence="1" type="ORF">SAMN05216251_12773</name>
</gene>
<dbReference type="OrthoDB" id="4144896at2"/>
<dbReference type="AlphaFoldDB" id="A0A1I2LAK3"/>
<evidence type="ECO:0008006" key="3">
    <source>
        <dbReference type="Google" id="ProtNLM"/>
    </source>
</evidence>
<sequence>MIGPRRRKVRRRCAEVLRDLGLPDPFDVPTLCAELSARRGRPIRRLPVPDLFDVCGLWIATDTADLIAYEQHTTAPHQNHIVLHEIGHMLCDHYPATLSPAEQARLLLPKLDPDMIRRVLGRTGYSSVEEQEAEFLASLLAQHVRPARHDDNDSAADRLRSALENGGNGG</sequence>
<evidence type="ECO:0000313" key="2">
    <source>
        <dbReference type="Proteomes" id="UP000199323"/>
    </source>
</evidence>
<protein>
    <recommendedName>
        <fullName evidence="3">IrrE N-terminal-like domain-containing protein</fullName>
    </recommendedName>
</protein>
<evidence type="ECO:0000313" key="1">
    <source>
        <dbReference type="EMBL" id="SFF75510.1"/>
    </source>
</evidence>
<accession>A0A1I2LAK3</accession>
<reference evidence="1 2" key="1">
    <citation type="submission" date="2016-10" db="EMBL/GenBank/DDBJ databases">
        <authorList>
            <person name="de Groot N.N."/>
        </authorList>
    </citation>
    <scope>NUCLEOTIDE SEQUENCE [LARGE SCALE GENOMIC DNA]</scope>
    <source>
        <strain evidence="1 2">CGMCC 4.3510</strain>
    </source>
</reference>
<dbReference type="STRING" id="380248.SAMN05216251_12773"/>
<organism evidence="1 2">
    <name type="scientific">Actinacidiphila alni</name>
    <dbReference type="NCBI Taxonomy" id="380248"/>
    <lineage>
        <taxon>Bacteria</taxon>
        <taxon>Bacillati</taxon>
        <taxon>Actinomycetota</taxon>
        <taxon>Actinomycetes</taxon>
        <taxon>Kitasatosporales</taxon>
        <taxon>Streptomycetaceae</taxon>
        <taxon>Actinacidiphila</taxon>
    </lineage>
</organism>